<dbReference type="InterPro" id="IPR037051">
    <property type="entry name" value="4-carb_acid_sugar_kinase_N_sf"/>
</dbReference>
<dbReference type="GO" id="GO:0005524">
    <property type="term" value="F:ATP binding"/>
    <property type="evidence" value="ECO:0007669"/>
    <property type="project" value="UniProtKB-KW"/>
</dbReference>
<dbReference type="Gene3D" id="3.40.980.20">
    <property type="entry name" value="Four-carbon acid sugar kinase, nucleotide binding domain"/>
    <property type="match status" value="1"/>
</dbReference>
<evidence type="ECO:0000256" key="3">
    <source>
        <dbReference type="ARBA" id="ARBA00022741"/>
    </source>
</evidence>
<dbReference type="PATRIC" id="fig|1612624.7.peg.3809"/>
<dbReference type="STRING" id="1612624.ADU59_28195"/>
<dbReference type="SUPFAM" id="SSF142764">
    <property type="entry name" value="YgbK-like"/>
    <property type="match status" value="1"/>
</dbReference>
<feature type="domain" description="Four-carbon acid sugar kinase N-terminal" evidence="7">
    <location>
        <begin position="16"/>
        <end position="249"/>
    </location>
</feature>
<dbReference type="OrthoDB" id="7686359at2"/>
<comment type="caution">
    <text evidence="9">The sequence shown here is derived from an EMBL/GenBank/DDBJ whole genome shotgun (WGS) entry which is preliminary data.</text>
</comment>
<dbReference type="RefSeq" id="WP_068958961.1">
    <property type="nucleotide sequence ID" value="NZ_LGLV01000022.1"/>
</dbReference>
<dbReference type="GO" id="GO:0016301">
    <property type="term" value="F:kinase activity"/>
    <property type="evidence" value="ECO:0007669"/>
    <property type="project" value="UniProtKB-KW"/>
</dbReference>
<keyword evidence="6" id="KW-0119">Carbohydrate metabolism</keyword>
<evidence type="ECO:0000256" key="1">
    <source>
        <dbReference type="ARBA" id="ARBA00005715"/>
    </source>
</evidence>
<feature type="domain" description="Four-carbon acid sugar kinase nucleotide binding" evidence="8">
    <location>
        <begin position="275"/>
        <end position="447"/>
    </location>
</feature>
<keyword evidence="3" id="KW-0547">Nucleotide-binding</keyword>
<keyword evidence="5" id="KW-0067">ATP-binding</keyword>
<evidence type="ECO:0000256" key="2">
    <source>
        <dbReference type="ARBA" id="ARBA00022679"/>
    </source>
</evidence>
<accession>A0A1C7NU44</accession>
<reference evidence="9 10" key="1">
    <citation type="journal article" date="2016" name="Syst. Appl. Microbiol.">
        <title>Pararhizobium polonicum sp. nov. isolated from tumors on stone fruit rootstocks.</title>
        <authorList>
            <person name="Pulawska J."/>
            <person name="Kuzmanovic N."/>
            <person name="Willems A."/>
            <person name="Pothier J.F."/>
        </authorList>
    </citation>
    <scope>NUCLEOTIDE SEQUENCE [LARGE SCALE GENOMIC DNA]</scope>
    <source>
        <strain evidence="9 10">F5.1</strain>
    </source>
</reference>
<dbReference type="InterPro" id="IPR010737">
    <property type="entry name" value="4-carb_acid_sugar_kinase_N"/>
</dbReference>
<dbReference type="Pfam" id="PF17042">
    <property type="entry name" value="NBD_C"/>
    <property type="match status" value="1"/>
</dbReference>
<name>A0A1C7NU44_9HYPH</name>
<dbReference type="Pfam" id="PF07005">
    <property type="entry name" value="SBD_N"/>
    <property type="match status" value="1"/>
</dbReference>
<keyword evidence="10" id="KW-1185">Reference proteome</keyword>
<evidence type="ECO:0000313" key="9">
    <source>
        <dbReference type="EMBL" id="OBZ92216.1"/>
    </source>
</evidence>
<evidence type="ECO:0000256" key="4">
    <source>
        <dbReference type="ARBA" id="ARBA00022777"/>
    </source>
</evidence>
<evidence type="ECO:0000259" key="8">
    <source>
        <dbReference type="Pfam" id="PF17042"/>
    </source>
</evidence>
<keyword evidence="2" id="KW-0808">Transferase</keyword>
<dbReference type="AlphaFoldDB" id="A0A1C7NU44"/>
<sequence>MNCALASLPPGPLVSFYGDDFTGSSAAMEAFAWQGIKTVLFLDVPSAERLAEFSDYRCIGIAGIGRSKSPAWMDAHLPAIFERLGQTGSPIVHYKVCSTFDSSPQIGSIGKAAEIGAGMFPGPIPMLVGDLGMGRVQVFGHLFAQASGQYYRLDRHPTMANHPSTPMQESDLARHLAAQTSLPISNIDFLRLKAGDPTEVIPPNDPDKSQIYSIDLLDEETLRAAGQAIWTAGRKQKFVIGSQGVQAALAAYWRSVGLLTDPQIETSVQAVNRIAVVSGSVSPMTAAQIEHAKSHGFEAIRLDLGRVSDQSAWNAEIDLAVHKSKSALSEGRDPLVFTAKGPDDPAVRQFKNKFYHDRATAEAANDLIGSSLGQILDRLIIEAGLSRVVLSGGDTSSHAALRLKIDALTSVAKLAPGGPLCRAHSADPSRNGIEIAMKGGQVGSVGYFAAARDGQ</sequence>
<gene>
    <name evidence="9" type="ORF">ADU59_28195</name>
</gene>
<dbReference type="Gene3D" id="3.40.50.10840">
    <property type="entry name" value="Putative sugar-binding, N-terminal domain"/>
    <property type="match status" value="1"/>
</dbReference>
<proteinExistence type="inferred from homology"/>
<evidence type="ECO:0000256" key="5">
    <source>
        <dbReference type="ARBA" id="ARBA00022840"/>
    </source>
</evidence>
<keyword evidence="4" id="KW-0418">Kinase</keyword>
<dbReference type="InterPro" id="IPR042213">
    <property type="entry name" value="NBD_C_sf"/>
</dbReference>
<evidence type="ECO:0000313" key="10">
    <source>
        <dbReference type="Proteomes" id="UP000093111"/>
    </source>
</evidence>
<dbReference type="EMBL" id="LGLV01000022">
    <property type="protein sequence ID" value="OBZ92216.1"/>
    <property type="molecule type" value="Genomic_DNA"/>
</dbReference>
<evidence type="ECO:0000259" key="7">
    <source>
        <dbReference type="Pfam" id="PF07005"/>
    </source>
</evidence>
<dbReference type="InterPro" id="IPR031475">
    <property type="entry name" value="NBD_C"/>
</dbReference>
<organism evidence="9 10">
    <name type="scientific">Pararhizobium polonicum</name>
    <dbReference type="NCBI Taxonomy" id="1612624"/>
    <lineage>
        <taxon>Bacteria</taxon>
        <taxon>Pseudomonadati</taxon>
        <taxon>Pseudomonadota</taxon>
        <taxon>Alphaproteobacteria</taxon>
        <taxon>Hyphomicrobiales</taxon>
        <taxon>Rhizobiaceae</taxon>
        <taxon>Rhizobium/Agrobacterium group</taxon>
        <taxon>Pararhizobium</taxon>
    </lineage>
</organism>
<dbReference type="Proteomes" id="UP000093111">
    <property type="component" value="Unassembled WGS sequence"/>
</dbReference>
<comment type="similarity">
    <text evidence="1">Belongs to the four-carbon acid sugar kinase family.</text>
</comment>
<protein>
    <submittedName>
        <fullName evidence="9">Type III effector</fullName>
    </submittedName>
</protein>
<evidence type="ECO:0000256" key="6">
    <source>
        <dbReference type="ARBA" id="ARBA00023277"/>
    </source>
</evidence>